<sequence>MVCSFSSTSSSLFSNKTLRKKYDVFLSFRGVDTRNNLTSHLYSAFSQKNIETFIDDKLIRGDEISPSLLNAIKESEIAVVIFSEGYGSSRWCLKELVKILKCKEKYGQIVIPIFYHIDPSDVRNQTGNFGVAFSELKERFKDRVEKLQRWRIALREAANLSGFDSHVIRSESVLVQKIVDSILKRLNDILPAELDKDLVGVESRIMDIESLLSYGSECVYTLGICGIGGIGKTTIARVIFNKFSNHFDGSCFLQNVRELCERDSGLPQLQCELLSTLLEDESLNIGIHNINSHFRRLRRRKVLITFDDVTHTNQVESLVHRLDWFMTGSLIVITTRDKQILQNCGVESIYEMKELENVDALKLFSWYAFKQDHPNVGYKELSDEVLQYAQGVPLALKVLGRFLFGRSKGEWNSEIEKLKRIPHKDIQKVLKISYDGLDDKIQNIFLDIACFLKGVDRDFAIRFFNACGFYAEIGISVLVDRCLIIISDNKITMHDLLQKMGREIVRQESVDDPGKRSRLCHVEEILEVLRYNMGTKAIQGISLDMSKIQELSFNFNNLENMPNLRFLKFHGENKCHISDFEDKAYNFPKLRYLHWRGYPLKSLPIQAENLISLVLRNSKIEQLWDGIQNVVNLKEIHLDYSERLTRLPDLSKAQNLEKLVLNGCSSLVETNSSIQYLNKLVTLSLFSCKSLRSLPRSIRSKSLEYLYLSGCSNLETFPELSSNNLYQLDLSETAIEEIPSCIGCQSRLVRLNLANCSKLKSLPISLCKMKSLEYLHLPICSNLQRLLDELGDLEALQRLNVEGTAIGRPPFFSMTFTWLSHSTSIFLQTAKGHEQMAGFILSVSFLHRLHSLKYLYLTGCGIMELPECLGQLFSLEELHLANNYFERIPESIINLSKLKSLHLCYCEWLESLPNLPCNLQYMDAAHCTSLEVLSCLSIFKLTRLYRYIVESFHLSNCHKLDVEKSDGASFIFPGSEIPEWFKNQSTGIFYICEAATC</sequence>
<keyword evidence="2" id="KW-1185">Reference proteome</keyword>
<dbReference type="EMBL" id="CM051397">
    <property type="protein sequence ID" value="KAJ4721626.1"/>
    <property type="molecule type" value="Genomic_DNA"/>
</dbReference>
<name>A0ACC1YCV0_MELAZ</name>
<evidence type="ECO:0000313" key="1">
    <source>
        <dbReference type="EMBL" id="KAJ4721626.1"/>
    </source>
</evidence>
<evidence type="ECO:0000313" key="2">
    <source>
        <dbReference type="Proteomes" id="UP001164539"/>
    </source>
</evidence>
<accession>A0ACC1YCV0</accession>
<proteinExistence type="predicted"/>
<reference evidence="1 2" key="1">
    <citation type="journal article" date="2023" name="Science">
        <title>Complex scaffold remodeling in plant triterpene biosynthesis.</title>
        <authorList>
            <person name="De La Pena R."/>
            <person name="Hodgson H."/>
            <person name="Liu J.C."/>
            <person name="Stephenson M.J."/>
            <person name="Martin A.C."/>
            <person name="Owen C."/>
            <person name="Harkess A."/>
            <person name="Leebens-Mack J."/>
            <person name="Jimenez L.E."/>
            <person name="Osbourn A."/>
            <person name="Sattely E.S."/>
        </authorList>
    </citation>
    <scope>NUCLEOTIDE SEQUENCE [LARGE SCALE GENOMIC DNA]</scope>
    <source>
        <strain evidence="2">cv. JPN11</strain>
        <tissue evidence="1">Leaf</tissue>
    </source>
</reference>
<protein>
    <submittedName>
        <fullName evidence="1">Disease resistance protein (TIR-NBS-LRR class) family</fullName>
    </submittedName>
</protein>
<gene>
    <name evidence="1" type="ORF">OWV82_009292</name>
</gene>
<organism evidence="1 2">
    <name type="scientific">Melia azedarach</name>
    <name type="common">Chinaberry tree</name>
    <dbReference type="NCBI Taxonomy" id="155640"/>
    <lineage>
        <taxon>Eukaryota</taxon>
        <taxon>Viridiplantae</taxon>
        <taxon>Streptophyta</taxon>
        <taxon>Embryophyta</taxon>
        <taxon>Tracheophyta</taxon>
        <taxon>Spermatophyta</taxon>
        <taxon>Magnoliopsida</taxon>
        <taxon>eudicotyledons</taxon>
        <taxon>Gunneridae</taxon>
        <taxon>Pentapetalae</taxon>
        <taxon>rosids</taxon>
        <taxon>malvids</taxon>
        <taxon>Sapindales</taxon>
        <taxon>Meliaceae</taxon>
        <taxon>Melia</taxon>
    </lineage>
</organism>
<comment type="caution">
    <text evidence="1">The sequence shown here is derived from an EMBL/GenBank/DDBJ whole genome shotgun (WGS) entry which is preliminary data.</text>
</comment>
<dbReference type="Proteomes" id="UP001164539">
    <property type="component" value="Chromosome 4"/>
</dbReference>